<evidence type="ECO:0000313" key="3">
    <source>
        <dbReference type="Proteomes" id="UP000054047"/>
    </source>
</evidence>
<keyword evidence="1" id="KW-0812">Transmembrane</keyword>
<reference evidence="2 3" key="1">
    <citation type="submission" date="2013-12" db="EMBL/GenBank/DDBJ databases">
        <title>Draft genome of the parsitic nematode Ancylostoma duodenale.</title>
        <authorList>
            <person name="Mitreva M."/>
        </authorList>
    </citation>
    <scope>NUCLEOTIDE SEQUENCE [LARGE SCALE GENOMIC DNA]</scope>
    <source>
        <strain evidence="2 3">Zhejiang</strain>
    </source>
</reference>
<name>A0A0C2D4V6_9BILA</name>
<dbReference type="EMBL" id="KN734757">
    <property type="protein sequence ID" value="KIH57152.1"/>
    <property type="molecule type" value="Genomic_DNA"/>
</dbReference>
<sequence length="95" mass="10937">MATLNTELLGVFWVDAVMTWATSDNGAADIYDLINHISNYGVGLINLIVYTCLFAILIRRKLFSFTRNHEIKMTLQVRTNVLRSSLLTYPWRLEV</sequence>
<keyword evidence="3" id="KW-1185">Reference proteome</keyword>
<protein>
    <submittedName>
        <fullName evidence="2">Uncharacterized protein</fullName>
    </submittedName>
</protein>
<keyword evidence="1" id="KW-0472">Membrane</keyword>
<organism evidence="2 3">
    <name type="scientific">Ancylostoma duodenale</name>
    <dbReference type="NCBI Taxonomy" id="51022"/>
    <lineage>
        <taxon>Eukaryota</taxon>
        <taxon>Metazoa</taxon>
        <taxon>Ecdysozoa</taxon>
        <taxon>Nematoda</taxon>
        <taxon>Chromadorea</taxon>
        <taxon>Rhabditida</taxon>
        <taxon>Rhabditina</taxon>
        <taxon>Rhabditomorpha</taxon>
        <taxon>Strongyloidea</taxon>
        <taxon>Ancylostomatidae</taxon>
        <taxon>Ancylostomatinae</taxon>
        <taxon>Ancylostoma</taxon>
    </lineage>
</organism>
<accession>A0A0C2D4V6</accession>
<proteinExistence type="predicted"/>
<dbReference type="AlphaFoldDB" id="A0A0C2D4V6"/>
<dbReference type="Proteomes" id="UP000054047">
    <property type="component" value="Unassembled WGS sequence"/>
</dbReference>
<gene>
    <name evidence="2" type="ORF">ANCDUO_12660</name>
</gene>
<evidence type="ECO:0000256" key="1">
    <source>
        <dbReference type="SAM" id="Phobius"/>
    </source>
</evidence>
<feature type="transmembrane region" description="Helical" evidence="1">
    <location>
        <begin position="40"/>
        <end position="58"/>
    </location>
</feature>
<keyword evidence="1" id="KW-1133">Transmembrane helix</keyword>
<evidence type="ECO:0000313" key="2">
    <source>
        <dbReference type="EMBL" id="KIH57152.1"/>
    </source>
</evidence>
<dbReference type="OrthoDB" id="5821374at2759"/>